<dbReference type="EMBL" id="JABVXQ010000014">
    <property type="protein sequence ID" value="KAF6078479.1"/>
    <property type="molecule type" value="Genomic_DNA"/>
</dbReference>
<evidence type="ECO:0000313" key="1">
    <source>
        <dbReference type="EMBL" id="KAF6078479.1"/>
    </source>
</evidence>
<comment type="caution">
    <text evidence="1">The sequence shown here is derived from an EMBL/GenBank/DDBJ whole genome shotgun (WGS) entry which is preliminary data.</text>
</comment>
<dbReference type="Proteomes" id="UP000664940">
    <property type="component" value="Unassembled WGS sequence"/>
</dbReference>
<protein>
    <submittedName>
        <fullName evidence="1">Uncharacterized protein</fullName>
    </submittedName>
</protein>
<organism evidence="1 2">
    <name type="scientific">Phyllostomus discolor</name>
    <name type="common">pale spear-nosed bat</name>
    <dbReference type="NCBI Taxonomy" id="89673"/>
    <lineage>
        <taxon>Eukaryota</taxon>
        <taxon>Metazoa</taxon>
        <taxon>Chordata</taxon>
        <taxon>Craniata</taxon>
        <taxon>Vertebrata</taxon>
        <taxon>Euteleostomi</taxon>
        <taxon>Mammalia</taxon>
        <taxon>Eutheria</taxon>
        <taxon>Laurasiatheria</taxon>
        <taxon>Chiroptera</taxon>
        <taxon>Yangochiroptera</taxon>
        <taxon>Phyllostomidae</taxon>
        <taxon>Phyllostominae</taxon>
        <taxon>Phyllostomus</taxon>
    </lineage>
</organism>
<dbReference type="AlphaFoldDB" id="A0A833YPT8"/>
<gene>
    <name evidence="1" type="ORF">HJG60_009272</name>
</gene>
<sequence length="122" mass="13176">MSQPENDEPICLSGALPGLSCSDAVRGRCKSLLWSQSSRGSEQQEAIFFKSLCLRCRCRCCRCCRCLAGLWGSWESSPQPAQAASWGPSQTSDCRGVGAPGGALSVLNKRTWGCRRSICHCS</sequence>
<proteinExistence type="predicted"/>
<reference evidence="1 2" key="1">
    <citation type="journal article" date="2020" name="Nature">
        <title>Six reference-quality genomes reveal evolution of bat adaptations.</title>
        <authorList>
            <person name="Jebb D."/>
            <person name="Huang Z."/>
            <person name="Pippel M."/>
            <person name="Hughes G.M."/>
            <person name="Lavrichenko K."/>
            <person name="Devanna P."/>
            <person name="Winkler S."/>
            <person name="Jermiin L.S."/>
            <person name="Skirmuntt E.C."/>
            <person name="Katzourakis A."/>
            <person name="Burkitt-Gray L."/>
            <person name="Ray D.A."/>
            <person name="Sullivan K.A.M."/>
            <person name="Roscito J.G."/>
            <person name="Kirilenko B.M."/>
            <person name="Davalos L.M."/>
            <person name="Corthals A.P."/>
            <person name="Power M.L."/>
            <person name="Jones G."/>
            <person name="Ransome R.D."/>
            <person name="Dechmann D.K.N."/>
            <person name="Locatelli A.G."/>
            <person name="Puechmaille S.J."/>
            <person name="Fedrigo O."/>
            <person name="Jarvis E.D."/>
            <person name="Hiller M."/>
            <person name="Vernes S.C."/>
            <person name="Myers E.W."/>
            <person name="Teeling E.C."/>
        </authorList>
    </citation>
    <scope>NUCLEOTIDE SEQUENCE [LARGE SCALE GENOMIC DNA]</scope>
    <source>
        <strain evidence="1">Bat1K_MPI-CBG_1</strain>
    </source>
</reference>
<evidence type="ECO:0000313" key="2">
    <source>
        <dbReference type="Proteomes" id="UP000664940"/>
    </source>
</evidence>
<name>A0A833YPT8_9CHIR</name>
<accession>A0A833YPT8</accession>